<evidence type="ECO:0000259" key="2">
    <source>
        <dbReference type="Pfam" id="PF00144"/>
    </source>
</evidence>
<comment type="caution">
    <text evidence="3">The sequence shown here is derived from an EMBL/GenBank/DDBJ whole genome shotgun (WGS) entry which is preliminary data.</text>
</comment>
<keyword evidence="1" id="KW-0732">Signal</keyword>
<reference evidence="3 4" key="1">
    <citation type="submission" date="2015-11" db="EMBL/GenBank/DDBJ databases">
        <title>Genomic analysis of 38 Legionella species identifies large and diverse effector repertoires.</title>
        <authorList>
            <person name="Burstein D."/>
            <person name="Amaro F."/>
            <person name="Zusman T."/>
            <person name="Lifshitz Z."/>
            <person name="Cohen O."/>
            <person name="Gilbert J.A."/>
            <person name="Pupko T."/>
            <person name="Shuman H.A."/>
            <person name="Segal G."/>
        </authorList>
    </citation>
    <scope>NUCLEOTIDE SEQUENCE [LARGE SCALE GENOMIC DNA]</scope>
    <source>
        <strain evidence="3 4">ATCC 43878</strain>
    </source>
</reference>
<keyword evidence="3" id="KW-0378">Hydrolase</keyword>
<dbReference type="RefSeq" id="WP_083500781.1">
    <property type="nucleotide sequence ID" value="NZ_CAAAHU010000001.1"/>
</dbReference>
<dbReference type="SUPFAM" id="SSF56601">
    <property type="entry name" value="beta-lactamase/transpeptidase-like"/>
    <property type="match status" value="1"/>
</dbReference>
<feature type="signal peptide" evidence="1">
    <location>
        <begin position="1"/>
        <end position="17"/>
    </location>
</feature>
<dbReference type="InterPro" id="IPR012338">
    <property type="entry name" value="Beta-lactam/transpept-like"/>
</dbReference>
<gene>
    <name evidence="3" type="ORF">Lbru_0195</name>
</gene>
<dbReference type="PATRIC" id="fig|29422.6.peg.201"/>
<dbReference type="Pfam" id="PF00144">
    <property type="entry name" value="Beta-lactamase"/>
    <property type="match status" value="1"/>
</dbReference>
<organism evidence="3 4">
    <name type="scientific">Legionella brunensis</name>
    <dbReference type="NCBI Taxonomy" id="29422"/>
    <lineage>
        <taxon>Bacteria</taxon>
        <taxon>Pseudomonadati</taxon>
        <taxon>Pseudomonadota</taxon>
        <taxon>Gammaproteobacteria</taxon>
        <taxon>Legionellales</taxon>
        <taxon>Legionellaceae</taxon>
        <taxon>Legionella</taxon>
    </lineage>
</organism>
<dbReference type="Gene3D" id="3.40.710.10">
    <property type="entry name" value="DD-peptidase/beta-lactamase superfamily"/>
    <property type="match status" value="1"/>
</dbReference>
<dbReference type="PANTHER" id="PTHR46825">
    <property type="entry name" value="D-ALANYL-D-ALANINE-CARBOXYPEPTIDASE/ENDOPEPTIDASE AMPH"/>
    <property type="match status" value="1"/>
</dbReference>
<dbReference type="InterPro" id="IPR001466">
    <property type="entry name" value="Beta-lactam-related"/>
</dbReference>
<keyword evidence="4" id="KW-1185">Reference proteome</keyword>
<evidence type="ECO:0000256" key="1">
    <source>
        <dbReference type="SAM" id="SignalP"/>
    </source>
</evidence>
<feature type="chain" id="PRO_5006912345" evidence="1">
    <location>
        <begin position="18"/>
        <end position="408"/>
    </location>
</feature>
<accession>A0A0W0SUB2</accession>
<dbReference type="GO" id="GO:0004180">
    <property type="term" value="F:carboxypeptidase activity"/>
    <property type="evidence" value="ECO:0007669"/>
    <property type="project" value="UniProtKB-KW"/>
</dbReference>
<dbReference type="STRING" id="29422.Lbru_0195"/>
<dbReference type="Proteomes" id="UP000054742">
    <property type="component" value="Unassembled WGS sequence"/>
</dbReference>
<evidence type="ECO:0000313" key="3">
    <source>
        <dbReference type="EMBL" id="KTC86966.1"/>
    </source>
</evidence>
<dbReference type="EMBL" id="LNXV01000003">
    <property type="protein sequence ID" value="KTC86966.1"/>
    <property type="molecule type" value="Genomic_DNA"/>
</dbReference>
<dbReference type="InterPro" id="IPR050491">
    <property type="entry name" value="AmpC-like"/>
</dbReference>
<dbReference type="OrthoDB" id="9799367at2"/>
<proteinExistence type="predicted"/>
<name>A0A0W0SUB2_9GAMM</name>
<dbReference type="PANTHER" id="PTHR46825:SF7">
    <property type="entry name" value="D-ALANYL-D-ALANINE CARBOXYPEPTIDASE"/>
    <property type="match status" value="1"/>
</dbReference>
<keyword evidence="3" id="KW-0121">Carboxypeptidase</keyword>
<feature type="domain" description="Beta-lactamase-related" evidence="2">
    <location>
        <begin position="61"/>
        <end position="377"/>
    </location>
</feature>
<keyword evidence="3" id="KW-0645">Protease</keyword>
<protein>
    <submittedName>
        <fullName evidence="3">(Serine-type) D-alanyl-D-alanine carboxypeptidase</fullName>
    </submittedName>
</protein>
<sequence length="408" mass="45949">MKKILFTFWAIASIAIAAPSNPSKDNAKNAITQIMQEHLNKYSQEELISAIQVSIKAKDKVDTYVVGHRDNTPGSALIDENSLFNLGSITKSFTAAITLLAESEDKLKLTDTLSNYLSNYPHWGDLTLTRLLNMSTGIPNYSDSPTFNYLVSKNLQQYWSQDDLIKLVYPQKHNPPRKPGYFYSNTGYVLMDKILTKAYNKSFHNLIVDKIIKPLNLKNTFYPVPNYPPNVLSRLVRGYSYNIYANPELLGQDVTENNLSWAGAAGAVVANSEDVVHWIENLFIENKLLTKVQQGKMQQLVSTSSGLPLPITNPDDHYGFGLGISQGYDEKIGHYWFYEGETLGYRAVYIYVPCNQMIISALFNSATNHENDHSRKLVLKLYNHLLKEDEMLICGKNNAGKQSNVNSA</sequence>
<dbReference type="AlphaFoldDB" id="A0A0W0SUB2"/>
<evidence type="ECO:0000313" key="4">
    <source>
        <dbReference type="Proteomes" id="UP000054742"/>
    </source>
</evidence>